<evidence type="ECO:0008006" key="4">
    <source>
        <dbReference type="Google" id="ProtNLM"/>
    </source>
</evidence>
<proteinExistence type="predicted"/>
<organism evidence="2 3">
    <name type="scientific">Fodinicola feengrottensis</name>
    <dbReference type="NCBI Taxonomy" id="435914"/>
    <lineage>
        <taxon>Bacteria</taxon>
        <taxon>Bacillati</taxon>
        <taxon>Actinomycetota</taxon>
        <taxon>Actinomycetes</taxon>
        <taxon>Mycobacteriales</taxon>
        <taxon>Fodinicola</taxon>
    </lineage>
</organism>
<keyword evidence="3" id="KW-1185">Reference proteome</keyword>
<reference evidence="2 3" key="1">
    <citation type="journal article" date="2019" name="Int. J. Syst. Evol. Microbiol.">
        <title>The Global Catalogue of Microorganisms (GCM) 10K type strain sequencing project: providing services to taxonomists for standard genome sequencing and annotation.</title>
        <authorList>
            <consortium name="The Broad Institute Genomics Platform"/>
            <consortium name="The Broad Institute Genome Sequencing Center for Infectious Disease"/>
            <person name="Wu L."/>
            <person name="Ma J."/>
        </authorList>
    </citation>
    <scope>NUCLEOTIDE SEQUENCE [LARGE SCALE GENOMIC DNA]</scope>
    <source>
        <strain evidence="2 3">JCM 14718</strain>
    </source>
</reference>
<comment type="caution">
    <text evidence="2">The sequence shown here is derived from an EMBL/GenBank/DDBJ whole genome shotgun (WGS) entry which is preliminary data.</text>
</comment>
<feature type="transmembrane region" description="Helical" evidence="1">
    <location>
        <begin position="24"/>
        <end position="43"/>
    </location>
</feature>
<protein>
    <recommendedName>
        <fullName evidence="4">DUF2752 domain-containing protein</fullName>
    </recommendedName>
</protein>
<keyword evidence="1" id="KW-0812">Transmembrane</keyword>
<gene>
    <name evidence="2" type="ORF">GCM10009765_66800</name>
</gene>
<evidence type="ECO:0000313" key="2">
    <source>
        <dbReference type="EMBL" id="GAA1707905.1"/>
    </source>
</evidence>
<dbReference type="Proteomes" id="UP001500618">
    <property type="component" value="Unassembled WGS sequence"/>
</dbReference>
<keyword evidence="1" id="KW-1133">Transmembrane helix</keyword>
<evidence type="ECO:0000256" key="1">
    <source>
        <dbReference type="SAM" id="Phobius"/>
    </source>
</evidence>
<keyword evidence="1" id="KW-0472">Membrane</keyword>
<dbReference type="EMBL" id="BAAANY010000032">
    <property type="protein sequence ID" value="GAA1707905.1"/>
    <property type="molecule type" value="Genomic_DNA"/>
</dbReference>
<sequence>MVPSYADILMAPIGRTGRGRHRTLASLVVVLGVLAGLYGMHIAPNTGACHGSMATMDSGVSHVMGLAMGPAVAEKVGLTCDPTLPRDFHWAVVLLVLFVAVFGIDRLFSSAVRPVPPARPPPRDPLLDLCISRT</sequence>
<evidence type="ECO:0000313" key="3">
    <source>
        <dbReference type="Proteomes" id="UP001500618"/>
    </source>
</evidence>
<accession>A0ABN2IMC9</accession>
<feature type="transmembrane region" description="Helical" evidence="1">
    <location>
        <begin position="88"/>
        <end position="108"/>
    </location>
</feature>
<name>A0ABN2IMC9_9ACTN</name>